<reference evidence="1" key="2">
    <citation type="submission" date="2022-01" db="EMBL/GenBank/DDBJ databases">
        <authorList>
            <person name="Yamashiro T."/>
            <person name="Shiraishi A."/>
            <person name="Satake H."/>
            <person name="Nakayama K."/>
        </authorList>
    </citation>
    <scope>NUCLEOTIDE SEQUENCE</scope>
</reference>
<name>A0ABQ5DZP5_9ASTR</name>
<proteinExistence type="predicted"/>
<reference evidence="1" key="1">
    <citation type="journal article" date="2022" name="Int. J. Mol. Sci.">
        <title>Draft Genome of Tanacetum Coccineum: Genomic Comparison of Closely Related Tanacetum-Family Plants.</title>
        <authorList>
            <person name="Yamashiro T."/>
            <person name="Shiraishi A."/>
            <person name="Nakayama K."/>
            <person name="Satake H."/>
        </authorList>
    </citation>
    <scope>NUCLEOTIDE SEQUENCE</scope>
</reference>
<gene>
    <name evidence="1" type="ORF">Tco_0951269</name>
</gene>
<accession>A0ABQ5DZP5</accession>
<dbReference type="Proteomes" id="UP001151760">
    <property type="component" value="Unassembled WGS sequence"/>
</dbReference>
<protein>
    <submittedName>
        <fullName evidence="1">Uncharacterized protein</fullName>
    </submittedName>
</protein>
<evidence type="ECO:0000313" key="1">
    <source>
        <dbReference type="EMBL" id="GJT42554.1"/>
    </source>
</evidence>
<evidence type="ECO:0000313" key="2">
    <source>
        <dbReference type="Proteomes" id="UP001151760"/>
    </source>
</evidence>
<keyword evidence="2" id="KW-1185">Reference proteome</keyword>
<dbReference type="EMBL" id="BQNB010015655">
    <property type="protein sequence ID" value="GJT42554.1"/>
    <property type="molecule type" value="Genomic_DNA"/>
</dbReference>
<sequence>MLISVDFIQDHLHNEGPTVPIAILCCLLFPIIYRGAAPGIWLEKDPPRSIQNLGRSCIQFFNRCSHPLKRTNLRNEDHQISAKNCIKLVTFYNALNINDQRFIELRCKDGTFWTKCLAMLEKSFESKSKFVKHELGSCCQDKKNKLTAPSFLPPCTIVKTVEPKNTLKKFLVLIVYIASGHPIQDYDPIMILTTSSAPPSQGTYTPEFRTELEGTVSTNILLAIFHDMVEKDDGVFMDETSQAMCAGNEALRLLITASATMDPLGGHRWSKPHSQKDL</sequence>
<comment type="caution">
    <text evidence="1">The sequence shown here is derived from an EMBL/GenBank/DDBJ whole genome shotgun (WGS) entry which is preliminary data.</text>
</comment>
<organism evidence="1 2">
    <name type="scientific">Tanacetum coccineum</name>
    <dbReference type="NCBI Taxonomy" id="301880"/>
    <lineage>
        <taxon>Eukaryota</taxon>
        <taxon>Viridiplantae</taxon>
        <taxon>Streptophyta</taxon>
        <taxon>Embryophyta</taxon>
        <taxon>Tracheophyta</taxon>
        <taxon>Spermatophyta</taxon>
        <taxon>Magnoliopsida</taxon>
        <taxon>eudicotyledons</taxon>
        <taxon>Gunneridae</taxon>
        <taxon>Pentapetalae</taxon>
        <taxon>asterids</taxon>
        <taxon>campanulids</taxon>
        <taxon>Asterales</taxon>
        <taxon>Asteraceae</taxon>
        <taxon>Asteroideae</taxon>
        <taxon>Anthemideae</taxon>
        <taxon>Anthemidinae</taxon>
        <taxon>Tanacetum</taxon>
    </lineage>
</organism>